<reference evidence="5 6" key="1">
    <citation type="submission" date="2015-11" db="EMBL/GenBank/DDBJ databases">
        <authorList>
            <person name="Varghese N."/>
        </authorList>
    </citation>
    <scope>NUCLEOTIDE SEQUENCE [LARGE SCALE GENOMIC DNA]</scope>
    <source>
        <strain evidence="5 6">JGI-24</strain>
    </source>
</reference>
<dbReference type="Gene3D" id="3.30.2290.10">
    <property type="entry name" value="PmbA/TldD superfamily"/>
    <property type="match status" value="1"/>
</dbReference>
<protein>
    <recommendedName>
        <fullName evidence="7">PmbA protein</fullName>
    </recommendedName>
</protein>
<gene>
    <name evidence="5" type="ORF">JGI24_01266</name>
</gene>
<dbReference type="GO" id="GO:0008237">
    <property type="term" value="F:metallopeptidase activity"/>
    <property type="evidence" value="ECO:0007669"/>
    <property type="project" value="InterPro"/>
</dbReference>
<evidence type="ECO:0000256" key="1">
    <source>
        <dbReference type="ARBA" id="ARBA00005836"/>
    </source>
</evidence>
<evidence type="ECO:0008006" key="7">
    <source>
        <dbReference type="Google" id="ProtNLM"/>
    </source>
</evidence>
<evidence type="ECO:0000313" key="5">
    <source>
        <dbReference type="EMBL" id="CUT03238.1"/>
    </source>
</evidence>
<feature type="domain" description="Metalloprotease TldD/E central" evidence="4">
    <location>
        <begin position="115"/>
        <end position="219"/>
    </location>
</feature>
<evidence type="ECO:0000259" key="2">
    <source>
        <dbReference type="Pfam" id="PF01523"/>
    </source>
</evidence>
<dbReference type="InterPro" id="IPR045570">
    <property type="entry name" value="Metalloprtase-TldD/E_cen_dom"/>
</dbReference>
<dbReference type="InterPro" id="IPR035068">
    <property type="entry name" value="TldD/PmbA_N"/>
</dbReference>
<evidence type="ECO:0000259" key="3">
    <source>
        <dbReference type="Pfam" id="PF19289"/>
    </source>
</evidence>
<feature type="domain" description="Metalloprotease TldD/E C-terminal" evidence="3">
    <location>
        <begin position="226"/>
        <end position="442"/>
    </location>
</feature>
<name>A0A656D884_KRYT1</name>
<dbReference type="PANTHER" id="PTHR43421:SF1">
    <property type="entry name" value="METALLOPROTEASE PMBA"/>
    <property type="match status" value="1"/>
</dbReference>
<dbReference type="PANTHER" id="PTHR43421">
    <property type="entry name" value="METALLOPROTEASE PMBA"/>
    <property type="match status" value="1"/>
</dbReference>
<organism evidence="5 6">
    <name type="scientific">Kryptobacter tengchongensis</name>
    <dbReference type="NCBI Taxonomy" id="1643429"/>
    <lineage>
        <taxon>Bacteria</taxon>
        <taxon>Pseudomonadati</taxon>
        <taxon>Candidatus Kryptoniota</taxon>
        <taxon>Candidatus Kryptobacter</taxon>
    </lineage>
</organism>
<dbReference type="Proteomes" id="UP000243065">
    <property type="component" value="Unassembled WGS sequence"/>
</dbReference>
<dbReference type="EMBL" id="CZVU01000063">
    <property type="protein sequence ID" value="CUT03238.1"/>
    <property type="molecule type" value="Genomic_DNA"/>
</dbReference>
<dbReference type="InterPro" id="IPR036059">
    <property type="entry name" value="TldD/PmbA_sf"/>
</dbReference>
<feature type="domain" description="Metalloprotease TldD/E N-terminal" evidence="2">
    <location>
        <begin position="22"/>
        <end position="86"/>
    </location>
</feature>
<evidence type="ECO:0000259" key="4">
    <source>
        <dbReference type="Pfam" id="PF19290"/>
    </source>
</evidence>
<dbReference type="Pfam" id="PF19289">
    <property type="entry name" value="PmbA_TldD_3rd"/>
    <property type="match status" value="1"/>
</dbReference>
<dbReference type="Pfam" id="PF19290">
    <property type="entry name" value="PmbA_TldD_2nd"/>
    <property type="match status" value="1"/>
</dbReference>
<dbReference type="SUPFAM" id="SSF111283">
    <property type="entry name" value="Putative modulator of DNA gyrase, PmbA/TldD"/>
    <property type="match status" value="1"/>
</dbReference>
<dbReference type="InterPro" id="IPR045569">
    <property type="entry name" value="Metalloprtase-TldD/E_C"/>
</dbReference>
<dbReference type="InterPro" id="IPR002510">
    <property type="entry name" value="Metalloprtase-TldD/E_N"/>
</dbReference>
<dbReference type="InterPro" id="IPR047657">
    <property type="entry name" value="PmbA"/>
</dbReference>
<proteinExistence type="inferred from homology"/>
<dbReference type="AlphaFoldDB" id="A0A656D884"/>
<comment type="similarity">
    <text evidence="1">Belongs to the peptidase U62 family.</text>
</comment>
<dbReference type="Pfam" id="PF01523">
    <property type="entry name" value="PmbA_TldD_1st"/>
    <property type="match status" value="1"/>
</dbReference>
<evidence type="ECO:0000313" key="6">
    <source>
        <dbReference type="Proteomes" id="UP000243065"/>
    </source>
</evidence>
<dbReference type="GO" id="GO:0005829">
    <property type="term" value="C:cytosol"/>
    <property type="evidence" value="ECO:0007669"/>
    <property type="project" value="TreeGrafter"/>
</dbReference>
<accession>A0A656D884</accession>
<keyword evidence="6" id="KW-1185">Reference proteome</keyword>
<dbReference type="GO" id="GO:0006508">
    <property type="term" value="P:proteolysis"/>
    <property type="evidence" value="ECO:0007669"/>
    <property type="project" value="InterPro"/>
</dbReference>
<sequence length="444" mass="48890">MDMEKIAKSIISKAIQSGADECDVFISIDEEFSATIKDSEVESLKQAVTHGLGIRIFKDRKIGFAYTTNFSSHIIQKTIDEAISLAKNSTPEPDNQLPQIYSHAQTQVKIFDPDVFSISVEQKIKIAKEIEEIAKAFNPKIKVESTGFGNLIQRRVIANSNEFFGEYEGTIFEIYCSAIASDNAESQTGYYSSVSRLFERLQTPEHVAKNASIRALQLLNPKKIKTGKYPVIFDPMTASAIVSYIATAVNGKNAYRKMSFLSDKIGKRVGSEILTIVDDGCLEFGIGSKPFDDEGIQTKGKAVIENGILKMFLLDSIIAKKFSLPPTGNAHRKYNTIPAPSPLNFYIQPGYKTLEEMISEINEGLLITKLIGFGVDIVSGNFSKGASGLWIKNGEISFPVDKITIADNLKNILRNITSIGNDLIFFSNIASPSILVSEMTVTCD</sequence>